<dbReference type="InParanoid" id="A0A165LP39"/>
<sequence length="103" mass="11543">MTRPWRARECRRQEAEIAATRPGSSVYSCPHSIHSQRPKLHKSCLSIQSRGIAICGRNRYTETSLAKYSGWVALGVFNLLILSIDSFQSVTIRATPSISHRVS</sequence>
<reference evidence="1 2" key="1">
    <citation type="journal article" date="2016" name="Mol. Biol. Evol.">
        <title>Comparative Genomics of Early-Diverging Mushroom-Forming Fungi Provides Insights into the Origins of Lignocellulose Decay Capabilities.</title>
        <authorList>
            <person name="Nagy L.G."/>
            <person name="Riley R."/>
            <person name="Tritt A."/>
            <person name="Adam C."/>
            <person name="Daum C."/>
            <person name="Floudas D."/>
            <person name="Sun H."/>
            <person name="Yadav J.S."/>
            <person name="Pangilinan J."/>
            <person name="Larsson K.H."/>
            <person name="Matsuura K."/>
            <person name="Barry K."/>
            <person name="Labutti K."/>
            <person name="Kuo R."/>
            <person name="Ohm R.A."/>
            <person name="Bhattacharya S.S."/>
            <person name="Shirouzu T."/>
            <person name="Yoshinaga Y."/>
            <person name="Martin F.M."/>
            <person name="Grigoriev I.V."/>
            <person name="Hibbett D.S."/>
        </authorList>
    </citation>
    <scope>NUCLEOTIDE SEQUENCE [LARGE SCALE GENOMIC DNA]</scope>
    <source>
        <strain evidence="1 2">HHB12029</strain>
    </source>
</reference>
<dbReference type="EMBL" id="KV425922">
    <property type="protein sequence ID" value="KZV98122.1"/>
    <property type="molecule type" value="Genomic_DNA"/>
</dbReference>
<dbReference type="AlphaFoldDB" id="A0A165LP39"/>
<protein>
    <submittedName>
        <fullName evidence="1">Uncharacterized protein</fullName>
    </submittedName>
</protein>
<accession>A0A165LP39</accession>
<evidence type="ECO:0000313" key="2">
    <source>
        <dbReference type="Proteomes" id="UP000077266"/>
    </source>
</evidence>
<keyword evidence="2" id="KW-1185">Reference proteome</keyword>
<proteinExistence type="predicted"/>
<dbReference type="Proteomes" id="UP000077266">
    <property type="component" value="Unassembled WGS sequence"/>
</dbReference>
<name>A0A165LP39_EXIGL</name>
<organism evidence="1 2">
    <name type="scientific">Exidia glandulosa HHB12029</name>
    <dbReference type="NCBI Taxonomy" id="1314781"/>
    <lineage>
        <taxon>Eukaryota</taxon>
        <taxon>Fungi</taxon>
        <taxon>Dikarya</taxon>
        <taxon>Basidiomycota</taxon>
        <taxon>Agaricomycotina</taxon>
        <taxon>Agaricomycetes</taxon>
        <taxon>Auriculariales</taxon>
        <taxon>Exidiaceae</taxon>
        <taxon>Exidia</taxon>
    </lineage>
</organism>
<gene>
    <name evidence="1" type="ORF">EXIGLDRAFT_327668</name>
</gene>
<evidence type="ECO:0000313" key="1">
    <source>
        <dbReference type="EMBL" id="KZV98122.1"/>
    </source>
</evidence>